<sequence>MFFFGYVFYVGGDQRQTTNARVIHVKIQSCLDLLDALVMLRPHSANPLASGASMLMWPSTTILLSPTPHIENHRLTPAQFSKSKPATKIQLIRPSIGQNSSSTWKKSGFPLLLGLSILGQKKYPNSTIKLLLELNHLTHTSKPTSSIPKLVITKFAFWNAQNCNITIDLTFKEWCNQAQKIQTVIPSRHQIAQLVASGRRAELSDLHRQWHLKDLTPLDYSQNYHIQEKMTRIQNSLQSMTSFDREKHLESIKQLLEDLASLIDIQLPKGSQATKGQPTAAAKKLKNTEPRSPSGFEFQPKKCKLQVKEEIKSQLKEEEKTQHQPSSSLKPLILLQRFLQWLKITLTIYSTSRRMETVDSEQFLMQWSFFQNLKHTDAKIWVDNNKPCGINHWMSMPTTGLLLVELQYFFPSSSGPNNNPPIFLALTSFCGIEDGG</sequence>
<feature type="region of interest" description="Disordered" evidence="1">
    <location>
        <begin position="270"/>
        <end position="298"/>
    </location>
</feature>
<dbReference type="EMBL" id="LAVV01015314">
    <property type="protein sequence ID" value="KNZ43986.1"/>
    <property type="molecule type" value="Genomic_DNA"/>
</dbReference>
<evidence type="ECO:0000313" key="2">
    <source>
        <dbReference type="EMBL" id="KNZ43986.1"/>
    </source>
</evidence>
<dbReference type="AlphaFoldDB" id="A0A0L6U646"/>
<reference evidence="2 3" key="1">
    <citation type="submission" date="2015-08" db="EMBL/GenBank/DDBJ databases">
        <title>Next Generation Sequencing and Analysis of the Genome of Puccinia sorghi L Schw, the Causal Agent of Maize Common Rust.</title>
        <authorList>
            <person name="Rochi L."/>
            <person name="Burguener G."/>
            <person name="Darino M."/>
            <person name="Turjanski A."/>
            <person name="Kreff E."/>
            <person name="Dieguez M.J."/>
            <person name="Sacco F."/>
        </authorList>
    </citation>
    <scope>NUCLEOTIDE SEQUENCE [LARGE SCALE GENOMIC DNA]</scope>
    <source>
        <strain evidence="2 3">RO10H11247</strain>
    </source>
</reference>
<protein>
    <submittedName>
        <fullName evidence="2">Uncharacterized protein</fullName>
    </submittedName>
</protein>
<proteinExistence type="predicted"/>
<name>A0A0L6U646_9BASI</name>
<keyword evidence="3" id="KW-1185">Reference proteome</keyword>
<comment type="caution">
    <text evidence="2">The sequence shown here is derived from an EMBL/GenBank/DDBJ whole genome shotgun (WGS) entry which is preliminary data.</text>
</comment>
<organism evidence="2 3">
    <name type="scientific">Puccinia sorghi</name>
    <dbReference type="NCBI Taxonomy" id="27349"/>
    <lineage>
        <taxon>Eukaryota</taxon>
        <taxon>Fungi</taxon>
        <taxon>Dikarya</taxon>
        <taxon>Basidiomycota</taxon>
        <taxon>Pucciniomycotina</taxon>
        <taxon>Pucciniomycetes</taxon>
        <taxon>Pucciniales</taxon>
        <taxon>Pucciniaceae</taxon>
        <taxon>Puccinia</taxon>
    </lineage>
</organism>
<accession>A0A0L6U646</accession>
<evidence type="ECO:0000313" key="3">
    <source>
        <dbReference type="Proteomes" id="UP000037035"/>
    </source>
</evidence>
<evidence type="ECO:0000256" key="1">
    <source>
        <dbReference type="SAM" id="MobiDB-lite"/>
    </source>
</evidence>
<dbReference type="VEuPathDB" id="FungiDB:VP01_963g1"/>
<dbReference type="Proteomes" id="UP000037035">
    <property type="component" value="Unassembled WGS sequence"/>
</dbReference>
<gene>
    <name evidence="2" type="ORF">VP01_963g1</name>
</gene>